<sequence length="204" mass="21605">MTMTMPETISVITVLLSVISSLHATPLASSCKAAVQPDGSFVFQLGLDSTTLSDCEPQIIVGEKKKVCAVYEGGKVPASWLPPVLGATMFNFTSSSCRDVKIGLDCPLLLHYKYLPCSCDSSSSMAQTSSSTARPLASVSNSAEALHDKSPFPVGAVIGCSVFVVIITLAFIVFRCRKRINKEPTKASRSASNSNEDLVGPLNP</sequence>
<keyword evidence="2" id="KW-0812">Transmembrane</keyword>
<gene>
    <name evidence="4" type="ORF">AALO_G00172800</name>
</gene>
<evidence type="ECO:0000256" key="2">
    <source>
        <dbReference type="SAM" id="Phobius"/>
    </source>
</evidence>
<evidence type="ECO:0000313" key="4">
    <source>
        <dbReference type="EMBL" id="KAG5270832.1"/>
    </source>
</evidence>
<accession>A0AAV6GBR1</accession>
<dbReference type="EMBL" id="JADWDJ010000013">
    <property type="protein sequence ID" value="KAG5270832.1"/>
    <property type="molecule type" value="Genomic_DNA"/>
</dbReference>
<keyword evidence="2" id="KW-0472">Membrane</keyword>
<comment type="caution">
    <text evidence="4">The sequence shown here is derived from an EMBL/GenBank/DDBJ whole genome shotgun (WGS) entry which is preliminary data.</text>
</comment>
<organism evidence="4 5">
    <name type="scientific">Alosa alosa</name>
    <name type="common">allis shad</name>
    <dbReference type="NCBI Taxonomy" id="278164"/>
    <lineage>
        <taxon>Eukaryota</taxon>
        <taxon>Metazoa</taxon>
        <taxon>Chordata</taxon>
        <taxon>Craniata</taxon>
        <taxon>Vertebrata</taxon>
        <taxon>Euteleostomi</taxon>
        <taxon>Actinopterygii</taxon>
        <taxon>Neopterygii</taxon>
        <taxon>Teleostei</taxon>
        <taxon>Clupei</taxon>
        <taxon>Clupeiformes</taxon>
        <taxon>Clupeoidei</taxon>
        <taxon>Clupeidae</taxon>
        <taxon>Alosa</taxon>
    </lineage>
</organism>
<keyword evidence="2" id="KW-1133">Transmembrane helix</keyword>
<keyword evidence="3" id="KW-0732">Signal</keyword>
<feature type="transmembrane region" description="Helical" evidence="2">
    <location>
        <begin position="152"/>
        <end position="174"/>
    </location>
</feature>
<evidence type="ECO:0000256" key="1">
    <source>
        <dbReference type="SAM" id="MobiDB-lite"/>
    </source>
</evidence>
<dbReference type="Proteomes" id="UP000823561">
    <property type="component" value="Chromosome 13"/>
</dbReference>
<feature type="region of interest" description="Disordered" evidence="1">
    <location>
        <begin position="185"/>
        <end position="204"/>
    </location>
</feature>
<name>A0AAV6GBR1_9TELE</name>
<dbReference type="AlphaFoldDB" id="A0AAV6GBR1"/>
<feature type="compositionally biased region" description="Polar residues" evidence="1">
    <location>
        <begin position="187"/>
        <end position="196"/>
    </location>
</feature>
<keyword evidence="5" id="KW-1185">Reference proteome</keyword>
<evidence type="ECO:0000256" key="3">
    <source>
        <dbReference type="SAM" id="SignalP"/>
    </source>
</evidence>
<evidence type="ECO:0000313" key="5">
    <source>
        <dbReference type="Proteomes" id="UP000823561"/>
    </source>
</evidence>
<protein>
    <submittedName>
        <fullName evidence="4">Uncharacterized protein</fullName>
    </submittedName>
</protein>
<reference evidence="4" key="1">
    <citation type="submission" date="2020-10" db="EMBL/GenBank/DDBJ databases">
        <title>Chromosome-scale genome assembly of the Allis shad, Alosa alosa.</title>
        <authorList>
            <person name="Margot Z."/>
            <person name="Christophe K."/>
            <person name="Cabau C."/>
            <person name="Louis A."/>
            <person name="Berthelot C."/>
            <person name="Parey E."/>
            <person name="Roest Crollius H."/>
            <person name="Montfort J."/>
            <person name="Robinson-Rechavi M."/>
            <person name="Bucao C."/>
            <person name="Bouchez O."/>
            <person name="Gislard M."/>
            <person name="Lluch J."/>
            <person name="Milhes M."/>
            <person name="Lampietro C."/>
            <person name="Lopez Roques C."/>
            <person name="Donnadieu C."/>
            <person name="Braasch I."/>
            <person name="Desvignes T."/>
            <person name="Postlethwait J."/>
            <person name="Bobe J."/>
            <person name="Guiguen Y."/>
        </authorList>
    </citation>
    <scope>NUCLEOTIDE SEQUENCE</scope>
    <source>
        <strain evidence="4">M-15738</strain>
        <tissue evidence="4">Blood</tissue>
    </source>
</reference>
<feature type="signal peptide" evidence="3">
    <location>
        <begin position="1"/>
        <end position="24"/>
    </location>
</feature>
<feature type="chain" id="PRO_5043786852" evidence="3">
    <location>
        <begin position="25"/>
        <end position="204"/>
    </location>
</feature>
<proteinExistence type="predicted"/>